<evidence type="ECO:0000256" key="1">
    <source>
        <dbReference type="SAM" id="Phobius"/>
    </source>
</evidence>
<name>A0A1F5N936_9BACT</name>
<dbReference type="EMBL" id="MFEH01000001">
    <property type="protein sequence ID" value="OGE74186.1"/>
    <property type="molecule type" value="Genomic_DNA"/>
</dbReference>
<keyword evidence="1" id="KW-1133">Transmembrane helix</keyword>
<dbReference type="Proteomes" id="UP000177610">
    <property type="component" value="Unassembled WGS sequence"/>
</dbReference>
<keyword evidence="1" id="KW-0812">Transmembrane</keyword>
<proteinExistence type="predicted"/>
<accession>A0A1F5N936</accession>
<comment type="caution">
    <text evidence="2">The sequence shown here is derived from an EMBL/GenBank/DDBJ whole genome shotgun (WGS) entry which is preliminary data.</text>
</comment>
<keyword evidence="1" id="KW-0472">Membrane</keyword>
<gene>
    <name evidence="2" type="ORF">A2717_01390</name>
</gene>
<reference evidence="2 3" key="1">
    <citation type="journal article" date="2016" name="Nat. Commun.">
        <title>Thousands of microbial genomes shed light on interconnected biogeochemical processes in an aquifer system.</title>
        <authorList>
            <person name="Anantharaman K."/>
            <person name="Brown C.T."/>
            <person name="Hug L.A."/>
            <person name="Sharon I."/>
            <person name="Castelle C.J."/>
            <person name="Probst A.J."/>
            <person name="Thomas B.C."/>
            <person name="Singh A."/>
            <person name="Wilkins M.J."/>
            <person name="Karaoz U."/>
            <person name="Brodie E.L."/>
            <person name="Williams K.H."/>
            <person name="Hubbard S.S."/>
            <person name="Banfield J.F."/>
        </authorList>
    </citation>
    <scope>NUCLEOTIDE SEQUENCE [LARGE SCALE GENOMIC DNA]</scope>
</reference>
<evidence type="ECO:0000313" key="3">
    <source>
        <dbReference type="Proteomes" id="UP000177610"/>
    </source>
</evidence>
<evidence type="ECO:0000313" key="2">
    <source>
        <dbReference type="EMBL" id="OGE74186.1"/>
    </source>
</evidence>
<dbReference type="AlphaFoldDB" id="A0A1F5N936"/>
<organism evidence="2 3">
    <name type="scientific">Candidatus Doudnabacteria bacterium RIFCSPHIGHO2_01_FULL_41_86</name>
    <dbReference type="NCBI Taxonomy" id="1817821"/>
    <lineage>
        <taxon>Bacteria</taxon>
        <taxon>Candidatus Doudnaibacteriota</taxon>
    </lineage>
</organism>
<feature type="transmembrane region" description="Helical" evidence="1">
    <location>
        <begin position="6"/>
        <end position="28"/>
    </location>
</feature>
<sequence length="149" mass="16366">MRDPLIKVLVVVAVLFVLASAAFLLLIVPHEKVEGSSSRRVRAAALIERLRFVNQHPEQLKSGQTIRIRTIDDAILLQLEGPTYVGVGMNKYEILVNLNGQVEIPDRNGDGLYDGCFECSVESDSEQIQEVFDSGIETALKELGVSPSS</sequence>
<protein>
    <submittedName>
        <fullName evidence="2">Uncharacterized protein</fullName>
    </submittedName>
</protein>